<protein>
    <recommendedName>
        <fullName evidence="2">FecR N-terminal domain-containing protein</fullName>
    </recommendedName>
</protein>
<proteinExistence type="predicted"/>
<feature type="transmembrane region" description="Helical" evidence="1">
    <location>
        <begin position="89"/>
        <end position="114"/>
    </location>
</feature>
<dbReference type="HOGENOM" id="CLU_074047_0_0_4"/>
<evidence type="ECO:0000313" key="4">
    <source>
        <dbReference type="Proteomes" id="UP000002169"/>
    </source>
</evidence>
<dbReference type="Proteomes" id="UP000002169">
    <property type="component" value="Chromosome 1"/>
</dbReference>
<sequence>MATPGAPAVPPHVARRAVEWWVDRQSGRTDDAFTAALARWRAEDPAHDAAWRHIEAMQGRFGRLTAGLDAQAAQAALNLKMKSGARRRLLRAIAGSALALFAVVGAGVSASAFAADASPAVTRVAMLVQLHGPNLKVDERIGQHLGERGYAVRLIDESATPEAVRDADLVVISSTVSSKNVRPGWRMLDKPLVTWENDLLDDLAMTGKRHDVDFGETGKERYLWLVNAPHPIAAGLPAGATNAYGKQAPMSWGKPGLGAITIATVYGQPDKAAIFAYEKGATMDYETLAPARRVMFFLDNDTFTNLSPAGVALFDAAVDWAAGRR</sequence>
<dbReference type="KEGG" id="bcm:Bcenmc03_1340"/>
<gene>
    <name evidence="3" type="ordered locus">Bcenmc03_1340</name>
</gene>
<dbReference type="EMBL" id="CP000958">
    <property type="protein sequence ID" value="ACA90515.1"/>
    <property type="molecule type" value="Genomic_DNA"/>
</dbReference>
<dbReference type="InterPro" id="IPR032623">
    <property type="entry name" value="FecR_N"/>
</dbReference>
<dbReference type="Pfam" id="PF16220">
    <property type="entry name" value="DUF4880"/>
    <property type="match status" value="1"/>
</dbReference>
<feature type="domain" description="FecR N-terminal" evidence="2">
    <location>
        <begin position="16"/>
        <end position="57"/>
    </location>
</feature>
<name>B1JZM2_BURO0</name>
<evidence type="ECO:0000256" key="1">
    <source>
        <dbReference type="SAM" id="Phobius"/>
    </source>
</evidence>
<dbReference type="AlphaFoldDB" id="B1JZM2"/>
<evidence type="ECO:0000259" key="2">
    <source>
        <dbReference type="Pfam" id="PF16220"/>
    </source>
</evidence>
<dbReference type="RefSeq" id="WP_012328292.1">
    <property type="nucleotide sequence ID" value="NC_010508.1"/>
</dbReference>
<keyword evidence="1" id="KW-1133">Transmembrane helix</keyword>
<accession>B1JZM2</accession>
<keyword evidence="1" id="KW-0472">Membrane</keyword>
<organism evidence="3 4">
    <name type="scientific">Burkholderia orbicola (strain MC0-3)</name>
    <dbReference type="NCBI Taxonomy" id="406425"/>
    <lineage>
        <taxon>Bacteria</taxon>
        <taxon>Pseudomonadati</taxon>
        <taxon>Pseudomonadota</taxon>
        <taxon>Betaproteobacteria</taxon>
        <taxon>Burkholderiales</taxon>
        <taxon>Burkholderiaceae</taxon>
        <taxon>Burkholderia</taxon>
        <taxon>Burkholderia cepacia complex</taxon>
        <taxon>Burkholderia orbicola</taxon>
    </lineage>
</organism>
<reference evidence="4" key="1">
    <citation type="submission" date="2008-02" db="EMBL/GenBank/DDBJ databases">
        <title>Complete sequence of chromosome 1 of Burkholderia cenocepacia MC0-3.</title>
        <authorList>
            <person name="Copeland A."/>
            <person name="Lucas S."/>
            <person name="Lapidus A."/>
            <person name="Barry K."/>
            <person name="Bruce D."/>
            <person name="Goodwin L."/>
            <person name="Glavina del Rio T."/>
            <person name="Dalin E."/>
            <person name="Tice H."/>
            <person name="Pitluck S."/>
            <person name="Chain P."/>
            <person name="Malfatti S."/>
            <person name="Shin M."/>
            <person name="Vergez L."/>
            <person name="Schmutz J."/>
            <person name="Larimer F."/>
            <person name="Land M."/>
            <person name="Hauser L."/>
            <person name="Kyrpides N."/>
            <person name="Mikhailova N."/>
            <person name="Tiedje J."/>
            <person name="Richardson P."/>
        </authorList>
    </citation>
    <scope>NUCLEOTIDE SEQUENCE [LARGE SCALE GENOMIC DNA]</scope>
    <source>
        <strain evidence="4">MC0-3</strain>
    </source>
</reference>
<evidence type="ECO:0000313" key="3">
    <source>
        <dbReference type="EMBL" id="ACA90515.1"/>
    </source>
</evidence>
<keyword evidence="1" id="KW-0812">Transmembrane</keyword>